<evidence type="ECO:0000313" key="3">
    <source>
        <dbReference type="Proteomes" id="UP001221898"/>
    </source>
</evidence>
<organism evidence="2 3">
    <name type="scientific">Aldrovandia affinis</name>
    <dbReference type="NCBI Taxonomy" id="143900"/>
    <lineage>
        <taxon>Eukaryota</taxon>
        <taxon>Metazoa</taxon>
        <taxon>Chordata</taxon>
        <taxon>Craniata</taxon>
        <taxon>Vertebrata</taxon>
        <taxon>Euteleostomi</taxon>
        <taxon>Actinopterygii</taxon>
        <taxon>Neopterygii</taxon>
        <taxon>Teleostei</taxon>
        <taxon>Notacanthiformes</taxon>
        <taxon>Halosauridae</taxon>
        <taxon>Aldrovandia</taxon>
    </lineage>
</organism>
<feature type="region of interest" description="Disordered" evidence="1">
    <location>
        <begin position="82"/>
        <end position="112"/>
    </location>
</feature>
<protein>
    <submittedName>
        <fullName evidence="2">Uncharacterized protein</fullName>
    </submittedName>
</protein>
<accession>A0AAD7RI43</accession>
<sequence length="112" mass="12375">MRLMAPPPFTAQLPPNASQHRPAGLIYIHPDRRPPNRSSNSRPVPGAQLARALVWRGVAAVATTTTRQRTHLSTLSSCPLIELPPARGEQTQGTAGGQERGLHMRKYARRRR</sequence>
<dbReference type="AlphaFoldDB" id="A0AAD7RI43"/>
<evidence type="ECO:0000313" key="2">
    <source>
        <dbReference type="EMBL" id="KAJ8384337.1"/>
    </source>
</evidence>
<comment type="caution">
    <text evidence="2">The sequence shown here is derived from an EMBL/GenBank/DDBJ whole genome shotgun (WGS) entry which is preliminary data.</text>
</comment>
<gene>
    <name evidence="2" type="ORF">AAFF_G00205900</name>
</gene>
<evidence type="ECO:0000256" key="1">
    <source>
        <dbReference type="SAM" id="MobiDB-lite"/>
    </source>
</evidence>
<feature type="region of interest" description="Disordered" evidence="1">
    <location>
        <begin position="1"/>
        <end position="45"/>
    </location>
</feature>
<feature type="compositionally biased region" description="Basic residues" evidence="1">
    <location>
        <begin position="103"/>
        <end position="112"/>
    </location>
</feature>
<name>A0AAD7RI43_9TELE</name>
<dbReference type="Proteomes" id="UP001221898">
    <property type="component" value="Unassembled WGS sequence"/>
</dbReference>
<reference evidence="2" key="1">
    <citation type="journal article" date="2023" name="Science">
        <title>Genome structures resolve the early diversification of teleost fishes.</title>
        <authorList>
            <person name="Parey E."/>
            <person name="Louis A."/>
            <person name="Montfort J."/>
            <person name="Bouchez O."/>
            <person name="Roques C."/>
            <person name="Iampietro C."/>
            <person name="Lluch J."/>
            <person name="Castinel A."/>
            <person name="Donnadieu C."/>
            <person name="Desvignes T."/>
            <person name="Floi Bucao C."/>
            <person name="Jouanno E."/>
            <person name="Wen M."/>
            <person name="Mejri S."/>
            <person name="Dirks R."/>
            <person name="Jansen H."/>
            <person name="Henkel C."/>
            <person name="Chen W.J."/>
            <person name="Zahm M."/>
            <person name="Cabau C."/>
            <person name="Klopp C."/>
            <person name="Thompson A.W."/>
            <person name="Robinson-Rechavi M."/>
            <person name="Braasch I."/>
            <person name="Lecointre G."/>
            <person name="Bobe J."/>
            <person name="Postlethwait J.H."/>
            <person name="Berthelot C."/>
            <person name="Roest Crollius H."/>
            <person name="Guiguen Y."/>
        </authorList>
    </citation>
    <scope>NUCLEOTIDE SEQUENCE</scope>
    <source>
        <strain evidence="2">NC1722</strain>
    </source>
</reference>
<dbReference type="EMBL" id="JAINUG010000273">
    <property type="protein sequence ID" value="KAJ8384337.1"/>
    <property type="molecule type" value="Genomic_DNA"/>
</dbReference>
<proteinExistence type="predicted"/>
<keyword evidence="3" id="KW-1185">Reference proteome</keyword>